<feature type="region of interest" description="Disordered" evidence="1">
    <location>
        <begin position="68"/>
        <end position="97"/>
    </location>
</feature>
<organism evidence="3 4">
    <name type="scientific">Gemmata massiliana</name>
    <dbReference type="NCBI Taxonomy" id="1210884"/>
    <lineage>
        <taxon>Bacteria</taxon>
        <taxon>Pseudomonadati</taxon>
        <taxon>Planctomycetota</taxon>
        <taxon>Planctomycetia</taxon>
        <taxon>Gemmatales</taxon>
        <taxon>Gemmataceae</taxon>
        <taxon>Gemmata</taxon>
    </lineage>
</organism>
<evidence type="ECO:0008006" key="5">
    <source>
        <dbReference type="Google" id="ProtNLM"/>
    </source>
</evidence>
<name>A0A6P2DFH5_9BACT</name>
<keyword evidence="4" id="KW-1185">Reference proteome</keyword>
<sequence length="148" mass="16156">MLRSLLVTACAICVLTTTEAADTKKVDDETKAMNGTWELVSAELGGMKLPDEVVKSLTLVMKDGKYTLKSPGPDDTGTVKIDPTKKPKELDVTGLEGPNKGKSFPAIYELDGDSLKVCYDLDGKKRPTEFKSTADTKQFFATYKRKKG</sequence>
<protein>
    <recommendedName>
        <fullName evidence="5">TIGR03067 domain-containing protein</fullName>
    </recommendedName>
</protein>
<keyword evidence="2" id="KW-0732">Signal</keyword>
<gene>
    <name evidence="3" type="ORF">SOIL9_02860</name>
</gene>
<dbReference type="EMBL" id="LR593886">
    <property type="protein sequence ID" value="VTR98404.1"/>
    <property type="molecule type" value="Genomic_DNA"/>
</dbReference>
<dbReference type="KEGG" id="gms:SOIL9_02860"/>
<accession>A0A6P2DFH5</accession>
<evidence type="ECO:0000256" key="1">
    <source>
        <dbReference type="SAM" id="MobiDB-lite"/>
    </source>
</evidence>
<proteinExistence type="predicted"/>
<evidence type="ECO:0000313" key="4">
    <source>
        <dbReference type="Proteomes" id="UP000464178"/>
    </source>
</evidence>
<feature type="signal peptide" evidence="2">
    <location>
        <begin position="1"/>
        <end position="20"/>
    </location>
</feature>
<dbReference type="Proteomes" id="UP000464178">
    <property type="component" value="Chromosome"/>
</dbReference>
<dbReference type="RefSeq" id="WP_162671584.1">
    <property type="nucleotide sequence ID" value="NZ_LR593886.1"/>
</dbReference>
<evidence type="ECO:0000256" key="2">
    <source>
        <dbReference type="SAM" id="SignalP"/>
    </source>
</evidence>
<dbReference type="InterPro" id="IPR017504">
    <property type="entry name" value="CHP03067_Planctomycetes"/>
</dbReference>
<dbReference type="AlphaFoldDB" id="A0A6P2DFH5"/>
<evidence type="ECO:0000313" key="3">
    <source>
        <dbReference type="EMBL" id="VTR98404.1"/>
    </source>
</evidence>
<dbReference type="NCBIfam" id="TIGR03067">
    <property type="entry name" value="Planc_TIGR03067"/>
    <property type="match status" value="1"/>
</dbReference>
<feature type="chain" id="PRO_5027069505" description="TIGR03067 domain-containing protein" evidence="2">
    <location>
        <begin position="21"/>
        <end position="148"/>
    </location>
</feature>
<feature type="compositionally biased region" description="Basic and acidic residues" evidence="1">
    <location>
        <begin position="82"/>
        <end position="91"/>
    </location>
</feature>
<reference evidence="3 4" key="1">
    <citation type="submission" date="2019-05" db="EMBL/GenBank/DDBJ databases">
        <authorList>
            <consortium name="Science for Life Laboratories"/>
        </authorList>
    </citation>
    <scope>NUCLEOTIDE SEQUENCE [LARGE SCALE GENOMIC DNA]</scope>
    <source>
        <strain evidence="3">Soil9</strain>
    </source>
</reference>